<name>A0A6A7AN95_9PLEO</name>
<dbReference type="GO" id="GO:0005634">
    <property type="term" value="C:nucleus"/>
    <property type="evidence" value="ECO:0007669"/>
    <property type="project" value="TreeGrafter"/>
</dbReference>
<reference evidence="2" key="1">
    <citation type="submission" date="2020-01" db="EMBL/GenBank/DDBJ databases">
        <authorList>
            <consortium name="DOE Joint Genome Institute"/>
            <person name="Haridas S."/>
            <person name="Albert R."/>
            <person name="Binder M."/>
            <person name="Bloem J."/>
            <person name="Labutti K."/>
            <person name="Salamov A."/>
            <person name="Andreopoulos B."/>
            <person name="Baker S.E."/>
            <person name="Barry K."/>
            <person name="Bills G."/>
            <person name="Bluhm B.H."/>
            <person name="Cannon C."/>
            <person name="Castanera R."/>
            <person name="Culley D.E."/>
            <person name="Daum C."/>
            <person name="Ezra D."/>
            <person name="Gonzalez J.B."/>
            <person name="Henrissat B."/>
            <person name="Kuo A."/>
            <person name="Liang C."/>
            <person name="Lipzen A."/>
            <person name="Lutzoni F."/>
            <person name="Magnuson J."/>
            <person name="Mondo S."/>
            <person name="Nolan M."/>
            <person name="Ohm R."/>
            <person name="Pangilinan J."/>
            <person name="Park H.-J."/>
            <person name="Ramirez L."/>
            <person name="Alfaro M."/>
            <person name="Sun H."/>
            <person name="Tritt A."/>
            <person name="Yoshinaga Y."/>
            <person name="Zwiers L.-H."/>
            <person name="Turgeon B.G."/>
            <person name="Goodwin S.B."/>
            <person name="Spatafora J.W."/>
            <person name="Crous P.W."/>
            <person name="Grigoriev I.V."/>
        </authorList>
    </citation>
    <scope>NUCLEOTIDE SEQUENCE</scope>
    <source>
        <strain evidence="2">IPT5</strain>
    </source>
</reference>
<evidence type="ECO:0000256" key="1">
    <source>
        <dbReference type="ARBA" id="ARBA00023242"/>
    </source>
</evidence>
<proteinExistence type="predicted"/>
<dbReference type="OrthoDB" id="4525710at2759"/>
<evidence type="ECO:0000313" key="3">
    <source>
        <dbReference type="Proteomes" id="UP000799423"/>
    </source>
</evidence>
<dbReference type="EMBL" id="MU006405">
    <property type="protein sequence ID" value="KAF2844184.1"/>
    <property type="molecule type" value="Genomic_DNA"/>
</dbReference>
<dbReference type="PANTHER" id="PTHR37534">
    <property type="entry name" value="TRANSCRIPTIONAL ACTIVATOR PROTEIN UGA3"/>
    <property type="match status" value="1"/>
</dbReference>
<protein>
    <recommendedName>
        <fullName evidence="4">Transcription factor domain-containing protein</fullName>
    </recommendedName>
</protein>
<sequence>SQDASLGIKQSPASPLLDCRTKSSADDRSVPHLLQSNAPESTCFPQKISALTHDEALLFHHFTVHLSHWLDCTNAMRIMSLRVPEMARECPILRHAVLCFAARHRREDRTAEAAHQRCVTLLIDRLNEDSASYNEMLLAAVLLLHFADQLNVQSRAGLRNKHHLTGSSGMLRASQSTRFVDPSAPTFREAAFWVYLRQCLYNATISQQPLDIDFSLRLHPAPDSLQDLHPLAWLRLETAWANQMLWHAACVANFCFTGAATHSEPTLSTNQWQELWEMIQKWHINRPRTFDPIGSGPAEDGSVFPDIWFTADWHVISYVFYHFSCVLLLKYKPGPKSGIRLVHDKVSNLDRRILDHAQAICCACKSSPQNVQLLVILCHTVFIWGPLLSNPEKRIEVIHLLILFEQDHSWGTAWIVTALKIEWGMD</sequence>
<keyword evidence="1" id="KW-0539">Nucleus</keyword>
<dbReference type="GO" id="GO:0045944">
    <property type="term" value="P:positive regulation of transcription by RNA polymerase II"/>
    <property type="evidence" value="ECO:0007669"/>
    <property type="project" value="TreeGrafter"/>
</dbReference>
<evidence type="ECO:0008006" key="4">
    <source>
        <dbReference type="Google" id="ProtNLM"/>
    </source>
</evidence>
<dbReference type="GO" id="GO:0003700">
    <property type="term" value="F:DNA-binding transcription factor activity"/>
    <property type="evidence" value="ECO:0007669"/>
    <property type="project" value="TreeGrafter"/>
</dbReference>
<dbReference type="GO" id="GO:0000976">
    <property type="term" value="F:transcription cis-regulatory region binding"/>
    <property type="evidence" value="ECO:0007669"/>
    <property type="project" value="TreeGrafter"/>
</dbReference>
<evidence type="ECO:0000313" key="2">
    <source>
        <dbReference type="EMBL" id="KAF2844184.1"/>
    </source>
</evidence>
<organism evidence="2 3">
    <name type="scientific">Plenodomus tracheiphilus IPT5</name>
    <dbReference type="NCBI Taxonomy" id="1408161"/>
    <lineage>
        <taxon>Eukaryota</taxon>
        <taxon>Fungi</taxon>
        <taxon>Dikarya</taxon>
        <taxon>Ascomycota</taxon>
        <taxon>Pezizomycotina</taxon>
        <taxon>Dothideomycetes</taxon>
        <taxon>Pleosporomycetidae</taxon>
        <taxon>Pleosporales</taxon>
        <taxon>Pleosporineae</taxon>
        <taxon>Leptosphaeriaceae</taxon>
        <taxon>Plenodomus</taxon>
    </lineage>
</organism>
<dbReference type="PANTHER" id="PTHR37534:SF25">
    <property type="entry name" value="ZN(II)2CYS6 TRANSCRIPTION FACTOR (EUROFUNG)"/>
    <property type="match status" value="1"/>
</dbReference>
<dbReference type="Proteomes" id="UP000799423">
    <property type="component" value="Unassembled WGS sequence"/>
</dbReference>
<feature type="non-terminal residue" evidence="2">
    <location>
        <position position="1"/>
    </location>
</feature>
<dbReference type="AlphaFoldDB" id="A0A6A7AN95"/>
<gene>
    <name evidence="2" type="ORF">T440DRAFT_526595</name>
</gene>
<keyword evidence="3" id="KW-1185">Reference proteome</keyword>
<accession>A0A6A7AN95</accession>